<dbReference type="SMART" id="SM00267">
    <property type="entry name" value="GGDEF"/>
    <property type="match status" value="1"/>
</dbReference>
<dbReference type="PROSITE" id="PS50110">
    <property type="entry name" value="RESPONSE_REGULATORY"/>
    <property type="match status" value="1"/>
</dbReference>
<dbReference type="PROSITE" id="PS50887">
    <property type="entry name" value="GGDEF"/>
    <property type="match status" value="1"/>
</dbReference>
<dbReference type="PANTHER" id="PTHR33121:SF70">
    <property type="entry name" value="SIGNALING PROTEIN YKOW"/>
    <property type="match status" value="1"/>
</dbReference>
<accession>I0GUA9</accession>
<dbReference type="SUPFAM" id="SSF55073">
    <property type="entry name" value="Nucleotide cyclase"/>
    <property type="match status" value="1"/>
</dbReference>
<dbReference type="eggNOG" id="COG3706">
    <property type="taxonomic scope" value="Bacteria"/>
</dbReference>
<dbReference type="CDD" id="cd01948">
    <property type="entry name" value="EAL"/>
    <property type="match status" value="1"/>
</dbReference>
<feature type="modified residue" description="4-aspartylphosphate" evidence="1">
    <location>
        <position position="48"/>
    </location>
</feature>
<dbReference type="Gene3D" id="3.20.20.450">
    <property type="entry name" value="EAL domain"/>
    <property type="match status" value="1"/>
</dbReference>
<dbReference type="CDD" id="cd01949">
    <property type="entry name" value="GGDEF"/>
    <property type="match status" value="1"/>
</dbReference>
<protein>
    <submittedName>
        <fullName evidence="5">Putative response regulator receiver protein</fullName>
    </submittedName>
</protein>
<evidence type="ECO:0000259" key="2">
    <source>
        <dbReference type="PROSITE" id="PS50110"/>
    </source>
</evidence>
<dbReference type="Pfam" id="PF00990">
    <property type="entry name" value="GGDEF"/>
    <property type="match status" value="1"/>
</dbReference>
<dbReference type="SUPFAM" id="SSF52172">
    <property type="entry name" value="CheY-like"/>
    <property type="match status" value="1"/>
</dbReference>
<dbReference type="InterPro" id="IPR029787">
    <property type="entry name" value="Nucleotide_cyclase"/>
</dbReference>
<dbReference type="EMBL" id="AP012292">
    <property type="protein sequence ID" value="BAL84346.1"/>
    <property type="molecule type" value="Genomic_DNA"/>
</dbReference>
<organism evidence="5 6">
    <name type="scientific">Selenomonas ruminantium subsp. lactilytica (strain NBRC 103574 / TAM6421)</name>
    <dbReference type="NCBI Taxonomy" id="927704"/>
    <lineage>
        <taxon>Bacteria</taxon>
        <taxon>Bacillati</taxon>
        <taxon>Bacillota</taxon>
        <taxon>Negativicutes</taxon>
        <taxon>Selenomonadales</taxon>
        <taxon>Selenomonadaceae</taxon>
        <taxon>Selenomonas</taxon>
    </lineage>
</organism>
<feature type="domain" description="GGDEF" evidence="4">
    <location>
        <begin position="169"/>
        <end position="296"/>
    </location>
</feature>
<dbReference type="Pfam" id="PF00563">
    <property type="entry name" value="EAL"/>
    <property type="match status" value="1"/>
</dbReference>
<keyword evidence="1" id="KW-0597">Phosphoprotein</keyword>
<dbReference type="GO" id="GO:0000160">
    <property type="term" value="P:phosphorelay signal transduction system"/>
    <property type="evidence" value="ECO:0007669"/>
    <property type="project" value="InterPro"/>
</dbReference>
<dbReference type="PATRIC" id="fig|927704.6.peg.2724"/>
<dbReference type="Gene3D" id="3.40.50.2300">
    <property type="match status" value="1"/>
</dbReference>
<name>I0GUA9_SELRL</name>
<dbReference type="Pfam" id="PF00072">
    <property type="entry name" value="Response_reg"/>
    <property type="match status" value="1"/>
</dbReference>
<gene>
    <name evidence="5" type="ordered locus">SELR_26380</name>
</gene>
<evidence type="ECO:0000313" key="6">
    <source>
        <dbReference type="Proteomes" id="UP000007887"/>
    </source>
</evidence>
<sequence>MLIVDDVEINRVVLTQFFQEDYAIIEAENGQEALQALTEHNVSIVLVDLVMPIMDGFQVLAFMKQDDQYMGIPVVVMTANNDGDSEARAMEMGAADFITKPYNPTIVRCRIRNVMAREENEWRRAAQVAQNRQLAEMHQFAERDPLTGIFNREAFYRRASERMQAHYQTPYSIVYMDISCFKVVNDLFRIETGNLVLKTAAYYLDVLAGEDGICARIEADHFALCMPTDKLDMDTVIAGLDSTIQSLGISHNVLFYAGVYPVENAFLPVDQMCDRAHMALNRVKGKYMPRYAFYDKAMRDQMIEEQMIVRNMEYALQERQFVIKLQPVYGLQEKQVIGAEALVRWNYPKGMIMPGKFIPIFEKNGFIVRLDRYVWEEACKVLRSQLDEGVEPVPISVNVSRLNFFSHDLLEFLQGLVKKYDLQPNLLKLEITESAYVENPHQLMAMVRAFRGNGFPVMMDDFGSGFSSLSMLKDLPVDVLKIDMAFVQEVDKSSRAGAIMETVVELGQRLHMNVVVEGVETKEQLDFLERIGCREVQGYYFAKPMDVESFKGLVKRSRNIAE</sequence>
<dbReference type="InterPro" id="IPR001633">
    <property type="entry name" value="EAL_dom"/>
</dbReference>
<dbReference type="SMART" id="SM00448">
    <property type="entry name" value="REC"/>
    <property type="match status" value="1"/>
</dbReference>
<dbReference type="SUPFAM" id="SSF141868">
    <property type="entry name" value="EAL domain-like"/>
    <property type="match status" value="1"/>
</dbReference>
<dbReference type="KEGG" id="sri:SELR_26380"/>
<dbReference type="InterPro" id="IPR001789">
    <property type="entry name" value="Sig_transdc_resp-reg_receiver"/>
</dbReference>
<proteinExistence type="predicted"/>
<evidence type="ECO:0000313" key="5">
    <source>
        <dbReference type="EMBL" id="BAL84346.1"/>
    </source>
</evidence>
<dbReference type="SMART" id="SM00052">
    <property type="entry name" value="EAL"/>
    <property type="match status" value="1"/>
</dbReference>
<dbReference type="HOGENOM" id="CLU_000445_70_50_9"/>
<dbReference type="InterPro" id="IPR050706">
    <property type="entry name" value="Cyclic-di-GMP_PDE-like"/>
</dbReference>
<feature type="domain" description="Response regulatory" evidence="2">
    <location>
        <begin position="1"/>
        <end position="115"/>
    </location>
</feature>
<dbReference type="InterPro" id="IPR043128">
    <property type="entry name" value="Rev_trsase/Diguanyl_cyclase"/>
</dbReference>
<dbReference type="AlphaFoldDB" id="I0GUA9"/>
<dbReference type="eggNOG" id="COG2200">
    <property type="taxonomic scope" value="Bacteria"/>
</dbReference>
<dbReference type="NCBIfam" id="TIGR00254">
    <property type="entry name" value="GGDEF"/>
    <property type="match status" value="1"/>
</dbReference>
<dbReference type="InterPro" id="IPR000160">
    <property type="entry name" value="GGDEF_dom"/>
</dbReference>
<feature type="domain" description="EAL" evidence="3">
    <location>
        <begin position="305"/>
        <end position="558"/>
    </location>
</feature>
<evidence type="ECO:0000259" key="4">
    <source>
        <dbReference type="PROSITE" id="PS50887"/>
    </source>
</evidence>
<dbReference type="PANTHER" id="PTHR33121">
    <property type="entry name" value="CYCLIC DI-GMP PHOSPHODIESTERASE PDEF"/>
    <property type="match status" value="1"/>
</dbReference>
<reference evidence="5 6" key="1">
    <citation type="submission" date="2011-10" db="EMBL/GenBank/DDBJ databases">
        <title>Whole genome sequence of Selenomonas ruminantium subsp. lactilytica TAM6421.</title>
        <authorList>
            <person name="Oguchi A."/>
            <person name="Ankai A."/>
            <person name="Kaneko J."/>
            <person name="Yamada-Narita S."/>
            <person name="Fukui S."/>
            <person name="Takahashi M."/>
            <person name="Onodera T."/>
            <person name="Kojima S."/>
            <person name="Fushimi T."/>
            <person name="Abe N."/>
            <person name="Kamio Y."/>
            <person name="Yamazaki S."/>
            <person name="Fujita N."/>
        </authorList>
    </citation>
    <scope>NUCLEOTIDE SEQUENCE [LARGE SCALE GENOMIC DNA]</scope>
    <source>
        <strain evidence="6">NBRC 103574 / TAM6421</strain>
    </source>
</reference>
<dbReference type="PROSITE" id="PS50883">
    <property type="entry name" value="EAL"/>
    <property type="match status" value="1"/>
</dbReference>
<dbReference type="InterPro" id="IPR035919">
    <property type="entry name" value="EAL_sf"/>
</dbReference>
<dbReference type="Gene3D" id="3.30.70.270">
    <property type="match status" value="1"/>
</dbReference>
<dbReference type="GO" id="GO:0071111">
    <property type="term" value="F:cyclic-guanylate-specific phosphodiesterase activity"/>
    <property type="evidence" value="ECO:0007669"/>
    <property type="project" value="InterPro"/>
</dbReference>
<evidence type="ECO:0000259" key="3">
    <source>
        <dbReference type="PROSITE" id="PS50883"/>
    </source>
</evidence>
<dbReference type="Proteomes" id="UP000007887">
    <property type="component" value="Chromosome"/>
</dbReference>
<evidence type="ECO:0000256" key="1">
    <source>
        <dbReference type="PROSITE-ProRule" id="PRU00169"/>
    </source>
</evidence>
<dbReference type="InterPro" id="IPR011006">
    <property type="entry name" value="CheY-like_superfamily"/>
</dbReference>